<dbReference type="InterPro" id="IPR058245">
    <property type="entry name" value="NreC/VraR/RcsB-like_REC"/>
</dbReference>
<dbReference type="AlphaFoldDB" id="M4ZKJ8"/>
<feature type="domain" description="HTH luxR-type" evidence="4">
    <location>
        <begin position="180"/>
        <end position="245"/>
    </location>
</feature>
<dbReference type="CDD" id="cd17535">
    <property type="entry name" value="REC_NarL-like"/>
    <property type="match status" value="1"/>
</dbReference>
<reference evidence="6 7" key="1">
    <citation type="journal article" date="2013" name="Appl. Environ. Microbiol.">
        <title>Genome analysis suggests that the soil oligotrophic bacterium Agromonas oligotrophica (Bradyrhizobium oligotrophicum) is a nitrogen-fixing symbiont of Aeschynomene indica.</title>
        <authorList>
            <person name="Okubo T."/>
            <person name="Fukushima S."/>
            <person name="Itakura M."/>
            <person name="Oshima K."/>
            <person name="Longtonglang A."/>
            <person name="Teaumroong N."/>
            <person name="Mitsui H."/>
            <person name="Hattori M."/>
            <person name="Hattori R."/>
            <person name="Hattori T."/>
            <person name="Minamisawa K."/>
        </authorList>
    </citation>
    <scope>NUCLEOTIDE SEQUENCE [LARGE SCALE GENOMIC DNA]</scope>
    <source>
        <strain evidence="6 7">S58</strain>
    </source>
</reference>
<evidence type="ECO:0000259" key="5">
    <source>
        <dbReference type="PROSITE" id="PS50110"/>
    </source>
</evidence>
<evidence type="ECO:0000256" key="3">
    <source>
        <dbReference type="PROSITE-ProRule" id="PRU00169"/>
    </source>
</evidence>
<dbReference type="GO" id="GO:0000160">
    <property type="term" value="P:phosphorelay signal transduction system"/>
    <property type="evidence" value="ECO:0007669"/>
    <property type="project" value="InterPro"/>
</dbReference>
<dbReference type="SMART" id="SM00421">
    <property type="entry name" value="HTH_LUXR"/>
    <property type="match status" value="1"/>
</dbReference>
<proteinExistence type="predicted"/>
<keyword evidence="7" id="KW-1185">Reference proteome</keyword>
<evidence type="ECO:0000256" key="2">
    <source>
        <dbReference type="ARBA" id="ARBA00023125"/>
    </source>
</evidence>
<dbReference type="GO" id="GO:0006355">
    <property type="term" value="P:regulation of DNA-templated transcription"/>
    <property type="evidence" value="ECO:0007669"/>
    <property type="project" value="InterPro"/>
</dbReference>
<dbReference type="InterPro" id="IPR001789">
    <property type="entry name" value="Sig_transdc_resp-reg_receiver"/>
</dbReference>
<dbReference type="PANTHER" id="PTHR45566:SF1">
    <property type="entry name" value="HTH-TYPE TRANSCRIPTIONAL REGULATOR YHJB-RELATED"/>
    <property type="match status" value="1"/>
</dbReference>
<name>M4ZKJ8_9BRAD</name>
<gene>
    <name evidence="6" type="ORF">S58_07720</name>
</gene>
<keyword evidence="1 3" id="KW-0597">Phosphoprotein</keyword>
<dbReference type="Pfam" id="PF00196">
    <property type="entry name" value="GerE"/>
    <property type="match status" value="1"/>
</dbReference>
<dbReference type="InterPro" id="IPR011006">
    <property type="entry name" value="CheY-like_superfamily"/>
</dbReference>
<dbReference type="Pfam" id="PF00072">
    <property type="entry name" value="Response_reg"/>
    <property type="match status" value="1"/>
</dbReference>
<dbReference type="InterPro" id="IPR016032">
    <property type="entry name" value="Sig_transdc_resp-reg_C-effctor"/>
</dbReference>
<keyword evidence="2" id="KW-0238">DNA-binding</keyword>
<dbReference type="Gene3D" id="3.40.50.2300">
    <property type="match status" value="1"/>
</dbReference>
<dbReference type="PROSITE" id="PS00622">
    <property type="entry name" value="HTH_LUXR_1"/>
    <property type="match status" value="1"/>
</dbReference>
<dbReference type="EMBL" id="AP012603">
    <property type="protein sequence ID" value="BAM86785.1"/>
    <property type="molecule type" value="Genomic_DNA"/>
</dbReference>
<dbReference type="STRING" id="1245469.S58_07720"/>
<dbReference type="SUPFAM" id="SSF46894">
    <property type="entry name" value="C-terminal effector domain of the bipartite response regulators"/>
    <property type="match status" value="1"/>
</dbReference>
<sequence>MLACNQSPGEYFLKAGPRAGDARCRRRKVKSEFMAAASTHLVIADDHPLFRNALRQAVASVLAEAVVDEAGSFEDLTALLEKDSDVDLVLLDLTMPGISGFSGLIYLRAQYPAIPVVIVSASDDGATIRRSLDFGASGFIPKRFGVDTLRDAIKQVMDGDVWVPPDTDLAAGADPEMTRLRDRLVTLTPQQVRVLMMLSQGLLNKQIAYELGVSEATIKAHVSAILQKLGVESRTQAVIAAAKIAGSAWRQDAPTGK</sequence>
<dbReference type="PANTHER" id="PTHR45566">
    <property type="entry name" value="HTH-TYPE TRANSCRIPTIONAL REGULATOR YHJB-RELATED"/>
    <property type="match status" value="1"/>
</dbReference>
<protein>
    <submittedName>
        <fullName evidence="6">LuxR family transcriptional regulator</fullName>
    </submittedName>
</protein>
<dbReference type="InterPro" id="IPR000792">
    <property type="entry name" value="Tscrpt_reg_LuxR_C"/>
</dbReference>
<dbReference type="PRINTS" id="PR00038">
    <property type="entry name" value="HTHLUXR"/>
</dbReference>
<feature type="domain" description="Response regulatory" evidence="5">
    <location>
        <begin position="40"/>
        <end position="157"/>
    </location>
</feature>
<dbReference type="CDD" id="cd06170">
    <property type="entry name" value="LuxR_C_like"/>
    <property type="match status" value="1"/>
</dbReference>
<dbReference type="SMART" id="SM00448">
    <property type="entry name" value="REC"/>
    <property type="match status" value="1"/>
</dbReference>
<evidence type="ECO:0000256" key="1">
    <source>
        <dbReference type="ARBA" id="ARBA00022553"/>
    </source>
</evidence>
<dbReference type="Proteomes" id="UP000011841">
    <property type="component" value="Chromosome"/>
</dbReference>
<dbReference type="InterPro" id="IPR051015">
    <property type="entry name" value="EvgA-like"/>
</dbReference>
<evidence type="ECO:0000313" key="7">
    <source>
        <dbReference type="Proteomes" id="UP000011841"/>
    </source>
</evidence>
<dbReference type="SUPFAM" id="SSF52172">
    <property type="entry name" value="CheY-like"/>
    <property type="match status" value="1"/>
</dbReference>
<dbReference type="KEGG" id="aol:S58_07720"/>
<dbReference type="PROSITE" id="PS50110">
    <property type="entry name" value="RESPONSE_REGULATORY"/>
    <property type="match status" value="1"/>
</dbReference>
<dbReference type="HOGENOM" id="CLU_000445_90_8_5"/>
<feature type="modified residue" description="4-aspartylphosphate" evidence="3">
    <location>
        <position position="92"/>
    </location>
</feature>
<dbReference type="PROSITE" id="PS50043">
    <property type="entry name" value="HTH_LUXR_2"/>
    <property type="match status" value="1"/>
</dbReference>
<evidence type="ECO:0000313" key="6">
    <source>
        <dbReference type="EMBL" id="BAM86785.1"/>
    </source>
</evidence>
<dbReference type="PATRIC" id="fig|1245469.3.peg.790"/>
<dbReference type="eggNOG" id="COG2197">
    <property type="taxonomic scope" value="Bacteria"/>
</dbReference>
<dbReference type="GO" id="GO:0003677">
    <property type="term" value="F:DNA binding"/>
    <property type="evidence" value="ECO:0007669"/>
    <property type="project" value="UniProtKB-KW"/>
</dbReference>
<accession>M4ZKJ8</accession>
<organism evidence="6 7">
    <name type="scientific">Bradyrhizobium oligotrophicum S58</name>
    <dbReference type="NCBI Taxonomy" id="1245469"/>
    <lineage>
        <taxon>Bacteria</taxon>
        <taxon>Pseudomonadati</taxon>
        <taxon>Pseudomonadota</taxon>
        <taxon>Alphaproteobacteria</taxon>
        <taxon>Hyphomicrobiales</taxon>
        <taxon>Nitrobacteraceae</taxon>
        <taxon>Bradyrhizobium</taxon>
    </lineage>
</organism>
<evidence type="ECO:0000259" key="4">
    <source>
        <dbReference type="PROSITE" id="PS50043"/>
    </source>
</evidence>